<dbReference type="PROSITE" id="PS50935">
    <property type="entry name" value="SSB"/>
    <property type="match status" value="1"/>
</dbReference>
<dbReference type="RefSeq" id="WP_097792830.1">
    <property type="nucleotide sequence ID" value="NZ_NOUV01000014.1"/>
</dbReference>
<organism evidence="5 6">
    <name type="scientific">Faecalibacterium prausnitzii</name>
    <dbReference type="NCBI Taxonomy" id="853"/>
    <lineage>
        <taxon>Bacteria</taxon>
        <taxon>Bacillati</taxon>
        <taxon>Bacillota</taxon>
        <taxon>Clostridia</taxon>
        <taxon>Eubacteriales</taxon>
        <taxon>Oscillospiraceae</taxon>
        <taxon>Faecalibacterium</taxon>
    </lineage>
</organism>
<comment type="subunit">
    <text evidence="2">Homotetramer.</text>
</comment>
<dbReference type="InterPro" id="IPR012340">
    <property type="entry name" value="NA-bd_OB-fold"/>
</dbReference>
<dbReference type="EMBL" id="NOUV01000014">
    <property type="protein sequence ID" value="PDX87008.1"/>
    <property type="molecule type" value="Genomic_DNA"/>
</dbReference>
<protein>
    <recommendedName>
        <fullName evidence="2 3">Single-stranded DNA-binding protein</fullName>
        <shortName evidence="2">SSB</shortName>
    </recommendedName>
</protein>
<dbReference type="GO" id="GO:0009295">
    <property type="term" value="C:nucleoid"/>
    <property type="evidence" value="ECO:0007669"/>
    <property type="project" value="TreeGrafter"/>
</dbReference>
<evidence type="ECO:0000256" key="3">
    <source>
        <dbReference type="PIRNR" id="PIRNR002070"/>
    </source>
</evidence>
<dbReference type="SUPFAM" id="SSF50249">
    <property type="entry name" value="Nucleic acid-binding proteins"/>
    <property type="match status" value="1"/>
</dbReference>
<dbReference type="AlphaFoldDB" id="A0A2A7B6R5"/>
<evidence type="ECO:0000313" key="5">
    <source>
        <dbReference type="EMBL" id="PDX87008.1"/>
    </source>
</evidence>
<dbReference type="GO" id="GO:0006260">
    <property type="term" value="P:DNA replication"/>
    <property type="evidence" value="ECO:0007669"/>
    <property type="project" value="InterPro"/>
</dbReference>
<sequence>MLNIVAIMGRLVADPELRTTANGTNVCSFRIACDRNFVSQGQDRQADFIDIVVWRQAADFVCKYFQKGSMIAVDGALQSRNYKDKQGNSRTAVEVVANHISFAGPSKKPGGQAVDDGGEAPPKDYREPAPAYSQGSADDFAVIDDNDDLPF</sequence>
<dbReference type="PANTHER" id="PTHR10302">
    <property type="entry name" value="SINGLE-STRANDED DNA-BINDING PROTEIN"/>
    <property type="match status" value="1"/>
</dbReference>
<evidence type="ECO:0000256" key="1">
    <source>
        <dbReference type="ARBA" id="ARBA00023125"/>
    </source>
</evidence>
<dbReference type="CDD" id="cd04496">
    <property type="entry name" value="SSB_OBF"/>
    <property type="match status" value="1"/>
</dbReference>
<dbReference type="HAMAP" id="MF_00984">
    <property type="entry name" value="SSB"/>
    <property type="match status" value="1"/>
</dbReference>
<dbReference type="Proteomes" id="UP000220904">
    <property type="component" value="Unassembled WGS sequence"/>
</dbReference>
<feature type="compositionally biased region" description="Acidic residues" evidence="4">
    <location>
        <begin position="141"/>
        <end position="151"/>
    </location>
</feature>
<dbReference type="Gene3D" id="2.40.50.140">
    <property type="entry name" value="Nucleic acid-binding proteins"/>
    <property type="match status" value="1"/>
</dbReference>
<dbReference type="OrthoDB" id="9809878at2"/>
<accession>A0A2A7B6R5</accession>
<dbReference type="InterPro" id="IPR000424">
    <property type="entry name" value="Primosome_PriB/ssb"/>
</dbReference>
<evidence type="ECO:0000256" key="2">
    <source>
        <dbReference type="HAMAP-Rule" id="MF_00984"/>
    </source>
</evidence>
<dbReference type="PANTHER" id="PTHR10302:SF27">
    <property type="entry name" value="SINGLE-STRANDED DNA-BINDING PROTEIN"/>
    <property type="match status" value="1"/>
</dbReference>
<gene>
    <name evidence="5" type="ORF">CHR60_09855</name>
</gene>
<dbReference type="InterPro" id="IPR011344">
    <property type="entry name" value="ssDNA-bd"/>
</dbReference>
<dbReference type="GO" id="GO:0003697">
    <property type="term" value="F:single-stranded DNA binding"/>
    <property type="evidence" value="ECO:0007669"/>
    <property type="project" value="UniProtKB-UniRule"/>
</dbReference>
<feature type="region of interest" description="Disordered" evidence="4">
    <location>
        <begin position="102"/>
        <end position="151"/>
    </location>
</feature>
<evidence type="ECO:0000313" key="6">
    <source>
        <dbReference type="Proteomes" id="UP000220904"/>
    </source>
</evidence>
<dbReference type="Pfam" id="PF00436">
    <property type="entry name" value="SSB"/>
    <property type="match status" value="1"/>
</dbReference>
<name>A0A2A7B6R5_9FIRM</name>
<reference evidence="5 6" key="1">
    <citation type="journal article" date="2017" name="Front. Microbiol.">
        <title>New Insights into the Diversity of the Genus Faecalibacterium.</title>
        <authorList>
            <person name="Benevides L."/>
            <person name="Burman S."/>
            <person name="Martin R."/>
            <person name="Robert V."/>
            <person name="Thomas M."/>
            <person name="Miquel S."/>
            <person name="Chain F."/>
            <person name="Sokol H."/>
            <person name="Bermudez-Humaran L.G."/>
            <person name="Morrison M."/>
            <person name="Langella P."/>
            <person name="Azevedo V.A."/>
            <person name="Chatel J.M."/>
            <person name="Soares S."/>
        </authorList>
    </citation>
    <scope>NUCLEOTIDE SEQUENCE [LARGE SCALE GENOMIC DNA]</scope>
    <source>
        <strain evidence="5 6">AHMP21</strain>
    </source>
</reference>
<comment type="caution">
    <text evidence="2">Lacks conserved residue(s) required for the propagation of feature annotation.</text>
</comment>
<proteinExistence type="inferred from homology"/>
<evidence type="ECO:0000256" key="4">
    <source>
        <dbReference type="SAM" id="MobiDB-lite"/>
    </source>
</evidence>
<keyword evidence="1 2" id="KW-0238">DNA-binding</keyword>
<dbReference type="NCBIfam" id="TIGR00621">
    <property type="entry name" value="ssb"/>
    <property type="match status" value="1"/>
</dbReference>
<comment type="caution">
    <text evidence="5">The sequence shown here is derived from an EMBL/GenBank/DDBJ whole genome shotgun (WGS) entry which is preliminary data.</text>
</comment>
<dbReference type="PIRSF" id="PIRSF002070">
    <property type="entry name" value="SSB"/>
    <property type="match status" value="1"/>
</dbReference>